<organism evidence="7">
    <name type="scientific">Anisakis simplex</name>
    <name type="common">Herring worm</name>
    <dbReference type="NCBI Taxonomy" id="6269"/>
    <lineage>
        <taxon>Eukaryota</taxon>
        <taxon>Metazoa</taxon>
        <taxon>Ecdysozoa</taxon>
        <taxon>Nematoda</taxon>
        <taxon>Chromadorea</taxon>
        <taxon>Rhabditida</taxon>
        <taxon>Spirurina</taxon>
        <taxon>Ascaridomorpha</taxon>
        <taxon>Ascaridoidea</taxon>
        <taxon>Anisakidae</taxon>
        <taxon>Anisakis</taxon>
        <taxon>Anisakis simplex complex</taxon>
    </lineage>
</organism>
<dbReference type="SUPFAM" id="SSF51430">
    <property type="entry name" value="NAD(P)-linked oxidoreductase"/>
    <property type="match status" value="1"/>
</dbReference>
<evidence type="ECO:0000259" key="4">
    <source>
        <dbReference type="Pfam" id="PF00248"/>
    </source>
</evidence>
<feature type="active site" description="Proton donor" evidence="1">
    <location>
        <position position="47"/>
    </location>
</feature>
<dbReference type="WBParaSite" id="ASIM_0001110701-mRNA-1">
    <property type="protein sequence ID" value="ASIM_0001110701-mRNA-1"/>
    <property type="gene ID" value="ASIM_0001110701"/>
</dbReference>
<dbReference type="InterPro" id="IPR036812">
    <property type="entry name" value="NAD(P)_OxRdtase_dom_sf"/>
</dbReference>
<evidence type="ECO:0000256" key="3">
    <source>
        <dbReference type="PIRSR" id="PIRSR000097-3"/>
    </source>
</evidence>
<accession>A0A0M3JSX9</accession>
<dbReference type="InterPro" id="IPR020471">
    <property type="entry name" value="AKR"/>
</dbReference>
<dbReference type="Pfam" id="PF00248">
    <property type="entry name" value="Aldo_ket_red"/>
    <property type="match status" value="1"/>
</dbReference>
<gene>
    <name evidence="5" type="ORF">ASIM_LOCUS10665</name>
</gene>
<feature type="domain" description="NADP-dependent oxidoreductase" evidence="4">
    <location>
        <begin position="22"/>
        <end position="271"/>
    </location>
</feature>
<keyword evidence="6" id="KW-1185">Reference proteome</keyword>
<dbReference type="Proteomes" id="UP000267096">
    <property type="component" value="Unassembled WGS sequence"/>
</dbReference>
<dbReference type="InterPro" id="IPR018170">
    <property type="entry name" value="Aldo/ket_reductase_CS"/>
</dbReference>
<sequence>MTMTTAGPMITLSNGLKMPQAYPNEVANAVRCALDVGYRLIDTATCYGNEKEIGDVVAEYVKSGKVKREDLFITTKLWCTHNRPSEVEGQIRESLSKLQVDYIDLYLAHMPATFNGLESVYKKGLAKAIGLSNVNAAQVERIQKTASIPIHNVQCECYLYFPQHELVDTCRKHNISFTAYAPIGSPGRVNWKLPSGAKLVWADAKNPLENDLVVALAKKYDKTSAQILLRNLLQRGIAIIPKSTNDKRIKENFSIFDFKLTDDEMKQLNDIKHRQRLFFQDFMEGHPEDPFKEERH</sequence>
<name>A0A0M3JSX9_ANISI</name>
<dbReference type="PANTHER" id="PTHR11732">
    <property type="entry name" value="ALDO/KETO REDUCTASE"/>
    <property type="match status" value="1"/>
</dbReference>
<dbReference type="Gene3D" id="3.20.20.100">
    <property type="entry name" value="NADP-dependent oxidoreductase domain"/>
    <property type="match status" value="1"/>
</dbReference>
<dbReference type="PRINTS" id="PR00069">
    <property type="entry name" value="ALDKETRDTASE"/>
</dbReference>
<dbReference type="PROSITE" id="PS00063">
    <property type="entry name" value="ALDOKETO_REDUCTASE_3"/>
    <property type="match status" value="1"/>
</dbReference>
<reference evidence="5 6" key="2">
    <citation type="submission" date="2018-11" db="EMBL/GenBank/DDBJ databases">
        <authorList>
            <consortium name="Pathogen Informatics"/>
        </authorList>
    </citation>
    <scope>NUCLEOTIDE SEQUENCE [LARGE SCALE GENOMIC DNA]</scope>
</reference>
<dbReference type="PIRSF" id="PIRSF000097">
    <property type="entry name" value="AKR"/>
    <property type="match status" value="1"/>
</dbReference>
<reference evidence="7" key="1">
    <citation type="submission" date="2017-02" db="UniProtKB">
        <authorList>
            <consortium name="WormBaseParasite"/>
        </authorList>
    </citation>
    <scope>IDENTIFICATION</scope>
</reference>
<evidence type="ECO:0000256" key="1">
    <source>
        <dbReference type="PIRSR" id="PIRSR000097-1"/>
    </source>
</evidence>
<dbReference type="AlphaFoldDB" id="A0A0M3JSX9"/>
<dbReference type="PROSITE" id="PS00798">
    <property type="entry name" value="ALDOKETO_REDUCTASE_1"/>
    <property type="match status" value="1"/>
</dbReference>
<dbReference type="OrthoDB" id="416253at2759"/>
<dbReference type="InterPro" id="IPR023210">
    <property type="entry name" value="NADP_OxRdtase_dom"/>
</dbReference>
<feature type="site" description="Lowers pKa of active site Tyr" evidence="3">
    <location>
        <position position="76"/>
    </location>
</feature>
<protein>
    <submittedName>
        <fullName evidence="7">Aldo_ket_red domain-containing protein</fullName>
    </submittedName>
</protein>
<evidence type="ECO:0000313" key="7">
    <source>
        <dbReference type="WBParaSite" id="ASIM_0001110701-mRNA-1"/>
    </source>
</evidence>
<evidence type="ECO:0000313" key="5">
    <source>
        <dbReference type="EMBL" id="VDK43416.1"/>
    </source>
</evidence>
<evidence type="ECO:0000256" key="2">
    <source>
        <dbReference type="PIRSR" id="PIRSR000097-2"/>
    </source>
</evidence>
<proteinExistence type="predicted"/>
<dbReference type="GO" id="GO:0016491">
    <property type="term" value="F:oxidoreductase activity"/>
    <property type="evidence" value="ECO:0007669"/>
    <property type="project" value="InterPro"/>
</dbReference>
<dbReference type="EMBL" id="UYRR01031011">
    <property type="protein sequence ID" value="VDK43416.1"/>
    <property type="molecule type" value="Genomic_DNA"/>
</dbReference>
<dbReference type="FunFam" id="3.20.20.100:FF:000029">
    <property type="entry name" value="Aldo-keto reductase"/>
    <property type="match status" value="1"/>
</dbReference>
<feature type="binding site" evidence="2">
    <location>
        <position position="109"/>
    </location>
    <ligand>
        <name>substrate</name>
    </ligand>
</feature>
<evidence type="ECO:0000313" key="6">
    <source>
        <dbReference type="Proteomes" id="UP000267096"/>
    </source>
</evidence>